<sequence length="98" mass="10542">MGPKSLGFGARGPQARNPIPPKIRRVYGPAASQVEGQMPSRSCDVERGRHLTAVQNDEVRQPPGCVKQGVNITKTYKNEASKVNKSVSLATISQINSV</sequence>
<proteinExistence type="predicted"/>
<name>A0A4Y2ARN2_ARAVE</name>
<feature type="region of interest" description="Disordered" evidence="1">
    <location>
        <begin position="1"/>
        <end position="23"/>
    </location>
</feature>
<accession>A0A4Y2ARN2</accession>
<protein>
    <submittedName>
        <fullName evidence="2">Uncharacterized protein</fullName>
    </submittedName>
</protein>
<reference evidence="2 3" key="1">
    <citation type="journal article" date="2019" name="Sci. Rep.">
        <title>Orb-weaving spider Araneus ventricosus genome elucidates the spidroin gene catalogue.</title>
        <authorList>
            <person name="Kono N."/>
            <person name="Nakamura H."/>
            <person name="Ohtoshi R."/>
            <person name="Moran D.A.P."/>
            <person name="Shinohara A."/>
            <person name="Yoshida Y."/>
            <person name="Fujiwara M."/>
            <person name="Mori M."/>
            <person name="Tomita M."/>
            <person name="Arakawa K."/>
        </authorList>
    </citation>
    <scope>NUCLEOTIDE SEQUENCE [LARGE SCALE GENOMIC DNA]</scope>
</reference>
<dbReference type="AlphaFoldDB" id="A0A4Y2ARN2"/>
<gene>
    <name evidence="2" type="ORF">AVEN_252353_1</name>
</gene>
<evidence type="ECO:0000313" key="2">
    <source>
        <dbReference type="EMBL" id="GBL82157.1"/>
    </source>
</evidence>
<dbReference type="EMBL" id="BGPR01000028">
    <property type="protein sequence ID" value="GBL82157.1"/>
    <property type="molecule type" value="Genomic_DNA"/>
</dbReference>
<organism evidence="2 3">
    <name type="scientific">Araneus ventricosus</name>
    <name type="common">Orbweaver spider</name>
    <name type="synonym">Epeira ventricosa</name>
    <dbReference type="NCBI Taxonomy" id="182803"/>
    <lineage>
        <taxon>Eukaryota</taxon>
        <taxon>Metazoa</taxon>
        <taxon>Ecdysozoa</taxon>
        <taxon>Arthropoda</taxon>
        <taxon>Chelicerata</taxon>
        <taxon>Arachnida</taxon>
        <taxon>Araneae</taxon>
        <taxon>Araneomorphae</taxon>
        <taxon>Entelegynae</taxon>
        <taxon>Araneoidea</taxon>
        <taxon>Araneidae</taxon>
        <taxon>Araneus</taxon>
    </lineage>
</organism>
<dbReference type="Proteomes" id="UP000499080">
    <property type="component" value="Unassembled WGS sequence"/>
</dbReference>
<comment type="caution">
    <text evidence="2">The sequence shown here is derived from an EMBL/GenBank/DDBJ whole genome shotgun (WGS) entry which is preliminary data.</text>
</comment>
<keyword evidence="3" id="KW-1185">Reference proteome</keyword>
<evidence type="ECO:0000256" key="1">
    <source>
        <dbReference type="SAM" id="MobiDB-lite"/>
    </source>
</evidence>
<evidence type="ECO:0000313" key="3">
    <source>
        <dbReference type="Proteomes" id="UP000499080"/>
    </source>
</evidence>